<feature type="transmembrane region" description="Helical" evidence="1">
    <location>
        <begin position="130"/>
        <end position="150"/>
    </location>
</feature>
<keyword evidence="1" id="KW-0812">Transmembrane</keyword>
<organism evidence="2">
    <name type="scientific">viral metagenome</name>
    <dbReference type="NCBI Taxonomy" id="1070528"/>
    <lineage>
        <taxon>unclassified sequences</taxon>
        <taxon>metagenomes</taxon>
        <taxon>organismal metagenomes</taxon>
    </lineage>
</organism>
<proteinExistence type="predicted"/>
<protein>
    <submittedName>
        <fullName evidence="2">Uncharacterized protein</fullName>
    </submittedName>
</protein>
<evidence type="ECO:0000313" key="2">
    <source>
        <dbReference type="EMBL" id="QHT38525.1"/>
    </source>
</evidence>
<evidence type="ECO:0000256" key="1">
    <source>
        <dbReference type="SAM" id="Phobius"/>
    </source>
</evidence>
<keyword evidence="1" id="KW-0472">Membrane</keyword>
<sequence>MEVKRKLQWSILGSAIVLLMVAIPIFILDNGESKYFRYGWHDDFILISVPINNRIRYIYATIFVVLTRAGEVFIGEIANPIIGFNIYNPDKKVITDFTKNELQFYGNTLYIIDSTRYIFKVMVLVTQIDLAFISMLAGEIVSLITIRMLLNEKDFIKVNTNDVLNDIEMQPLVNKYI</sequence>
<dbReference type="EMBL" id="MN738832">
    <property type="protein sequence ID" value="QHT38525.1"/>
    <property type="molecule type" value="Genomic_DNA"/>
</dbReference>
<reference evidence="2" key="1">
    <citation type="journal article" date="2020" name="Nature">
        <title>Giant virus diversity and host interactions through global metagenomics.</title>
        <authorList>
            <person name="Schulz F."/>
            <person name="Roux S."/>
            <person name="Paez-Espino D."/>
            <person name="Jungbluth S."/>
            <person name="Walsh D.A."/>
            <person name="Denef V.J."/>
            <person name="McMahon K.D."/>
            <person name="Konstantinidis K.T."/>
            <person name="Eloe-Fadrosh E.A."/>
            <person name="Kyrpides N.C."/>
            <person name="Woyke T."/>
        </authorList>
    </citation>
    <scope>NUCLEOTIDE SEQUENCE</scope>
    <source>
        <strain evidence="2">GVMAG-S-ERX556106-38</strain>
    </source>
</reference>
<accession>A0A6C0FI65</accession>
<name>A0A6C0FI65_9ZZZZ</name>
<dbReference type="AlphaFoldDB" id="A0A6C0FI65"/>
<feature type="transmembrane region" description="Helical" evidence="1">
    <location>
        <begin position="7"/>
        <end position="28"/>
    </location>
</feature>
<keyword evidence="1" id="KW-1133">Transmembrane helix</keyword>